<feature type="transmembrane region" description="Helical" evidence="1">
    <location>
        <begin position="6"/>
        <end position="24"/>
    </location>
</feature>
<dbReference type="EMBL" id="CADIKL010000045">
    <property type="protein sequence ID" value="CAB3805211.1"/>
    <property type="molecule type" value="Genomic_DNA"/>
</dbReference>
<protein>
    <submittedName>
        <fullName evidence="2">Uncharacterized protein</fullName>
    </submittedName>
</protein>
<keyword evidence="3" id="KW-1185">Reference proteome</keyword>
<keyword evidence="1" id="KW-0472">Membrane</keyword>
<evidence type="ECO:0000256" key="1">
    <source>
        <dbReference type="SAM" id="Phobius"/>
    </source>
</evidence>
<sequence>MHGEYLNVAACILFGGIGGLTYCLRGVYLNASVHKRWVPGWLPWYVLRPVVSLVLGGISYLFVKSGLLLLGSEQTSAGTPLGIWSLSFIAGLNVDRFVSKIEEVGSTVWGVEPSRTSKNSSHSQSIQN</sequence>
<feature type="transmembrane region" description="Helical" evidence="1">
    <location>
        <begin position="45"/>
        <end position="63"/>
    </location>
</feature>
<proteinExistence type="predicted"/>
<dbReference type="AlphaFoldDB" id="A0A6J5GTZ2"/>
<gene>
    <name evidence="2" type="ORF">LMG28688_06145</name>
</gene>
<reference evidence="2 3" key="1">
    <citation type="submission" date="2020-04" db="EMBL/GenBank/DDBJ databases">
        <authorList>
            <person name="De Canck E."/>
        </authorList>
    </citation>
    <scope>NUCLEOTIDE SEQUENCE [LARGE SCALE GENOMIC DNA]</scope>
    <source>
        <strain evidence="2 3">LMG 28688</strain>
    </source>
</reference>
<evidence type="ECO:0000313" key="2">
    <source>
        <dbReference type="EMBL" id="CAB3805211.1"/>
    </source>
</evidence>
<accession>A0A6J5GTZ2</accession>
<keyword evidence="1" id="KW-0812">Transmembrane</keyword>
<organism evidence="2 3">
    <name type="scientific">Paraburkholderia caffeinitolerans</name>
    <dbReference type="NCBI Taxonomy" id="1723730"/>
    <lineage>
        <taxon>Bacteria</taxon>
        <taxon>Pseudomonadati</taxon>
        <taxon>Pseudomonadota</taxon>
        <taxon>Betaproteobacteria</taxon>
        <taxon>Burkholderiales</taxon>
        <taxon>Burkholderiaceae</taxon>
        <taxon>Paraburkholderia</taxon>
    </lineage>
</organism>
<dbReference type="Proteomes" id="UP000494119">
    <property type="component" value="Unassembled WGS sequence"/>
</dbReference>
<keyword evidence="1" id="KW-1133">Transmembrane helix</keyword>
<evidence type="ECO:0000313" key="3">
    <source>
        <dbReference type="Proteomes" id="UP000494119"/>
    </source>
</evidence>
<name>A0A6J5GTZ2_9BURK</name>